<reference evidence="1" key="1">
    <citation type="submission" date="2023-01" db="EMBL/GenBank/DDBJ databases">
        <authorList>
            <person name="Van Ghelder C."/>
            <person name="Rancurel C."/>
        </authorList>
    </citation>
    <scope>NUCLEOTIDE SEQUENCE</scope>
    <source>
        <strain evidence="1">CNCM I-4278</strain>
    </source>
</reference>
<organism evidence="1 2">
    <name type="scientific">Periconia digitata</name>
    <dbReference type="NCBI Taxonomy" id="1303443"/>
    <lineage>
        <taxon>Eukaryota</taxon>
        <taxon>Fungi</taxon>
        <taxon>Dikarya</taxon>
        <taxon>Ascomycota</taxon>
        <taxon>Pezizomycotina</taxon>
        <taxon>Dothideomycetes</taxon>
        <taxon>Pleosporomycetidae</taxon>
        <taxon>Pleosporales</taxon>
        <taxon>Massarineae</taxon>
        <taxon>Periconiaceae</taxon>
        <taxon>Periconia</taxon>
    </lineage>
</organism>
<gene>
    <name evidence="1" type="ORF">PDIGIT_LOCUS15369</name>
</gene>
<dbReference type="EMBL" id="CAOQHR010000013">
    <property type="protein sequence ID" value="CAI6342164.1"/>
    <property type="molecule type" value="Genomic_DNA"/>
</dbReference>
<name>A0A9W4UVD3_9PLEO</name>
<sequence>MPDAQSAPSQPRLVRCSHPRKCVTLYHLVGISTSRLPTYRRVAQITGTPQSVVSQDL</sequence>
<keyword evidence="2" id="KW-1185">Reference proteome</keyword>
<evidence type="ECO:0000313" key="2">
    <source>
        <dbReference type="Proteomes" id="UP001152607"/>
    </source>
</evidence>
<dbReference type="AlphaFoldDB" id="A0A9W4UVD3"/>
<proteinExistence type="predicted"/>
<dbReference type="Proteomes" id="UP001152607">
    <property type="component" value="Unassembled WGS sequence"/>
</dbReference>
<evidence type="ECO:0000313" key="1">
    <source>
        <dbReference type="EMBL" id="CAI6342164.1"/>
    </source>
</evidence>
<comment type="caution">
    <text evidence="1">The sequence shown here is derived from an EMBL/GenBank/DDBJ whole genome shotgun (WGS) entry which is preliminary data.</text>
</comment>
<accession>A0A9W4UVD3</accession>
<protein>
    <submittedName>
        <fullName evidence="1">Uncharacterized protein</fullName>
    </submittedName>
</protein>